<gene>
    <name evidence="1" type="ORF">P343_12595</name>
</gene>
<sequence length="74" mass="7825">MNYQFTSLNPVYDASRNITGFLLAFNGRNDSTGEFLNGSVKITIEQFTAAGGNVDQINALIAPAVQTLVGSAQA</sequence>
<evidence type="ECO:0000313" key="1">
    <source>
        <dbReference type="EMBL" id="EST11254.1"/>
    </source>
</evidence>
<organism evidence="1 2">
    <name type="scientific">Sporolactobacillus laevolacticus DSM 442</name>
    <dbReference type="NCBI Taxonomy" id="1395513"/>
    <lineage>
        <taxon>Bacteria</taxon>
        <taxon>Bacillati</taxon>
        <taxon>Bacillota</taxon>
        <taxon>Bacilli</taxon>
        <taxon>Bacillales</taxon>
        <taxon>Sporolactobacillaceae</taxon>
        <taxon>Sporolactobacillus</taxon>
    </lineage>
</organism>
<accession>V6J3H4</accession>
<dbReference type="EMBL" id="AWTC01000013">
    <property type="protein sequence ID" value="EST11254.1"/>
    <property type="molecule type" value="Genomic_DNA"/>
</dbReference>
<dbReference type="AlphaFoldDB" id="V6J3H4"/>
<dbReference type="STRING" id="1395513.P343_12595"/>
<name>V6J3H4_9BACL</name>
<comment type="caution">
    <text evidence="1">The sequence shown here is derived from an EMBL/GenBank/DDBJ whole genome shotgun (WGS) entry which is preliminary data.</text>
</comment>
<dbReference type="Proteomes" id="UP000018296">
    <property type="component" value="Unassembled WGS sequence"/>
</dbReference>
<protein>
    <submittedName>
        <fullName evidence="1">Uncharacterized protein</fullName>
    </submittedName>
</protein>
<evidence type="ECO:0000313" key="2">
    <source>
        <dbReference type="Proteomes" id="UP000018296"/>
    </source>
</evidence>
<proteinExistence type="predicted"/>
<dbReference type="PATRIC" id="fig|1395513.3.peg.2556"/>
<dbReference type="RefSeq" id="WP_023510760.1">
    <property type="nucleotide sequence ID" value="NZ_AWTC01000013.1"/>
</dbReference>
<reference evidence="1 2" key="1">
    <citation type="journal article" date="2013" name="Genome Announc.">
        <title>Genome Sequence of Sporolactobacillus laevolacticus DSM442, an Efficient Polymer-Grade D-Lactate Producer from Agricultural Waste Cottonseed as a Nitrogen Source.</title>
        <authorList>
            <person name="Wang H."/>
            <person name="Wang L."/>
            <person name="Ju J."/>
            <person name="Yu B."/>
            <person name="Ma Y."/>
        </authorList>
    </citation>
    <scope>NUCLEOTIDE SEQUENCE [LARGE SCALE GENOMIC DNA]</scope>
    <source>
        <strain evidence="1 2">DSM 442</strain>
    </source>
</reference>
<keyword evidence="2" id="KW-1185">Reference proteome</keyword>
<dbReference type="OrthoDB" id="2990656at2"/>